<dbReference type="Pfam" id="PF07331">
    <property type="entry name" value="TctB"/>
    <property type="match status" value="1"/>
</dbReference>
<evidence type="ECO:0000256" key="1">
    <source>
        <dbReference type="SAM" id="Phobius"/>
    </source>
</evidence>
<keyword evidence="1" id="KW-0472">Membrane</keyword>
<proteinExistence type="predicted"/>
<sequence>MTDVAERTRRGRVSAFPVLACLWIGTVVWQAVELALRHTDDSADLGPAFLPLALGVVVLVLLVADLVRQVRTERAEPAEPSDALGTGRRLRRWFEPPPRRFVALAVVAAAFGPWIGLAAAMVVLILGCLRYVEQRTWNRAVLTTVVLVAALYVVFVVLLQVRIELLPAY</sequence>
<keyword evidence="4" id="KW-1185">Reference proteome</keyword>
<feature type="transmembrane region" description="Helical" evidence="1">
    <location>
        <begin position="12"/>
        <end position="32"/>
    </location>
</feature>
<feature type="transmembrane region" description="Helical" evidence="1">
    <location>
        <begin position="101"/>
        <end position="127"/>
    </location>
</feature>
<protein>
    <recommendedName>
        <fullName evidence="2">DUF1468 domain-containing protein</fullName>
    </recommendedName>
</protein>
<keyword evidence="1" id="KW-0812">Transmembrane</keyword>
<feature type="transmembrane region" description="Helical" evidence="1">
    <location>
        <begin position="48"/>
        <end position="67"/>
    </location>
</feature>
<name>A0ABY2SA63_9PSEU</name>
<feature type="transmembrane region" description="Helical" evidence="1">
    <location>
        <begin position="139"/>
        <end position="159"/>
    </location>
</feature>
<dbReference type="InterPro" id="IPR009936">
    <property type="entry name" value="DUF1468"/>
</dbReference>
<feature type="domain" description="DUF1468" evidence="2">
    <location>
        <begin position="20"/>
        <end position="162"/>
    </location>
</feature>
<keyword evidence="1" id="KW-1133">Transmembrane helix</keyword>
<comment type="caution">
    <text evidence="3">The sequence shown here is derived from an EMBL/GenBank/DDBJ whole genome shotgun (WGS) entry which is preliminary data.</text>
</comment>
<dbReference type="Proteomes" id="UP000309992">
    <property type="component" value="Unassembled WGS sequence"/>
</dbReference>
<evidence type="ECO:0000313" key="3">
    <source>
        <dbReference type="EMBL" id="TKG72805.1"/>
    </source>
</evidence>
<evidence type="ECO:0000259" key="2">
    <source>
        <dbReference type="Pfam" id="PF07331"/>
    </source>
</evidence>
<organism evidence="3 4">
    <name type="scientific">Prauserella endophytica</name>
    <dbReference type="NCBI Taxonomy" id="1592324"/>
    <lineage>
        <taxon>Bacteria</taxon>
        <taxon>Bacillati</taxon>
        <taxon>Actinomycetota</taxon>
        <taxon>Actinomycetes</taxon>
        <taxon>Pseudonocardiales</taxon>
        <taxon>Pseudonocardiaceae</taxon>
        <taxon>Prauserella</taxon>
        <taxon>Prauserella coralliicola group</taxon>
    </lineage>
</organism>
<dbReference type="RefSeq" id="WP_137093760.1">
    <property type="nucleotide sequence ID" value="NZ_SWMS01000002.1"/>
</dbReference>
<dbReference type="EMBL" id="SWMS01000002">
    <property type="protein sequence ID" value="TKG72805.1"/>
    <property type="molecule type" value="Genomic_DNA"/>
</dbReference>
<reference evidence="3 4" key="1">
    <citation type="journal article" date="2015" name="Antonie Van Leeuwenhoek">
        <title>Prauserella endophytica sp. nov., an endophytic actinobacterium isolated from Tamarix taklamakanensis.</title>
        <authorList>
            <person name="Liu J.M."/>
            <person name="Habden X."/>
            <person name="Guo L."/>
            <person name="Tuo L."/>
            <person name="Jiang Z.K."/>
            <person name="Liu S.W."/>
            <person name="Liu X.F."/>
            <person name="Chen L."/>
            <person name="Li R.F."/>
            <person name="Zhang Y.Q."/>
            <person name="Sun C.H."/>
        </authorList>
    </citation>
    <scope>NUCLEOTIDE SEQUENCE [LARGE SCALE GENOMIC DNA]</scope>
    <source>
        <strain evidence="3 4">CGMCC 4.7182</strain>
    </source>
</reference>
<evidence type="ECO:0000313" key="4">
    <source>
        <dbReference type="Proteomes" id="UP000309992"/>
    </source>
</evidence>
<gene>
    <name evidence="3" type="ORF">FCN18_06165</name>
</gene>
<accession>A0ABY2SA63</accession>